<comment type="subcellular location">
    <subcellularLocation>
        <location evidence="1">Membrane</location>
        <topology evidence="1">Multi-pass membrane protein</topology>
    </subcellularLocation>
</comment>
<dbReference type="GO" id="GO:0016887">
    <property type="term" value="F:ATP hydrolysis activity"/>
    <property type="evidence" value="ECO:0007669"/>
    <property type="project" value="InterPro"/>
</dbReference>
<evidence type="ECO:0000256" key="5">
    <source>
        <dbReference type="ARBA" id="ARBA00022840"/>
    </source>
</evidence>
<evidence type="ECO:0000256" key="4">
    <source>
        <dbReference type="ARBA" id="ARBA00022741"/>
    </source>
</evidence>
<dbReference type="VEuPathDB" id="AmoebaDB:FDP41_004631"/>
<dbReference type="Gene3D" id="3.40.50.300">
    <property type="entry name" value="P-loop containing nucleotide triphosphate hydrolases"/>
    <property type="match status" value="1"/>
</dbReference>
<dbReference type="InterPro" id="IPR050352">
    <property type="entry name" value="ABCG_transporters"/>
</dbReference>
<feature type="transmembrane region" description="Helical" evidence="8">
    <location>
        <begin position="577"/>
        <end position="597"/>
    </location>
</feature>
<dbReference type="Pfam" id="PF01061">
    <property type="entry name" value="ABC2_membrane"/>
    <property type="match status" value="1"/>
</dbReference>
<comment type="caution">
    <text evidence="10">The sequence shown here is derived from an EMBL/GenBank/DDBJ whole genome shotgun (WGS) entry which is preliminary data.</text>
</comment>
<dbReference type="OrthoDB" id="66620at2759"/>
<evidence type="ECO:0000313" key="10">
    <source>
        <dbReference type="EMBL" id="KAF0976325.1"/>
    </source>
</evidence>
<keyword evidence="3 8" id="KW-0812">Transmembrane</keyword>
<dbReference type="AlphaFoldDB" id="A0A6A5BSC2"/>
<dbReference type="VEuPathDB" id="AmoebaDB:NfTy_065300"/>
<sequence length="693" mass="77229">MSTPTATANTTPLVVGMRSAENLFENDREEQTITNQTMITHPPHAIPSIYSNMESLAAISSSSTSFTTTSAAVVVENNNNSISIEMKSYHQNHNSVKGSYGRTVPSVMLEWHDLTYVVKVRPSLPASKLTTPRERLAFTMKNLFRKEQKVILHAMSGYVKPGSVLAIMGPSGAGKTSLLNILSQRVKPTSGSLLANKSKAGKAFRSISAFVQQDDVLLPNLTVRETLRYTALLRLDSSIPNKAKMERVDTIMQELGLSKVADTIVGLPGLSKGISGGERKRLCIAIELLTEPSVLFLDEPTTGLDAKTSLNVIQLINRLAQQHGRTIVLTIHQPRSDIFQLFDRLLLLARGKIAYFGDAHKVIPYFEKIGYQCPEEFNPADFVMDMVTENPALASENSEKGKRFKVEQEKRIERILSFYSDSELKKENSQIMEKTLLQSQNEGEPELTTLKKSSKYNSNWFYQFFVDRLGVLFFSTSNLFFGSLSSSLNILLQDKPVLLRERGAKMYHVSSFYLARVVADIPGAVFYPILFGSVIYWWLGLNAAVERFFMFILIIVVMSLTGQALGCAIASFAPNPGVAFTIMPVVATVLMLFGGFYKNLATIPVYFIWIYWTSIFHFVFESFVINEFKGLKLECPSSSFCPFPNGDAVLENLEMDTVMSVTWINLGLGLALILVYHIFAYTCLRLVVKPKGG</sequence>
<feature type="domain" description="ABC transporter" evidence="9">
    <location>
        <begin position="134"/>
        <end position="375"/>
    </location>
</feature>
<keyword evidence="11" id="KW-1185">Reference proteome</keyword>
<dbReference type="GO" id="GO:0005524">
    <property type="term" value="F:ATP binding"/>
    <property type="evidence" value="ECO:0007669"/>
    <property type="project" value="UniProtKB-KW"/>
</dbReference>
<feature type="transmembrane region" description="Helical" evidence="8">
    <location>
        <begin position="513"/>
        <end position="536"/>
    </location>
</feature>
<name>A0A6A5BSC2_NAEFO</name>
<proteinExistence type="predicted"/>
<evidence type="ECO:0000256" key="2">
    <source>
        <dbReference type="ARBA" id="ARBA00022448"/>
    </source>
</evidence>
<keyword evidence="7 8" id="KW-0472">Membrane</keyword>
<evidence type="ECO:0000256" key="6">
    <source>
        <dbReference type="ARBA" id="ARBA00022989"/>
    </source>
</evidence>
<evidence type="ECO:0000259" key="9">
    <source>
        <dbReference type="PROSITE" id="PS50893"/>
    </source>
</evidence>
<dbReference type="RefSeq" id="XP_044561038.1">
    <property type="nucleotide sequence ID" value="XM_044708067.1"/>
</dbReference>
<reference evidence="10 11" key="1">
    <citation type="journal article" date="2019" name="Sci. Rep.">
        <title>Nanopore sequencing improves the draft genome of the human pathogenic amoeba Naegleria fowleri.</title>
        <authorList>
            <person name="Liechti N."/>
            <person name="Schurch N."/>
            <person name="Bruggmann R."/>
            <person name="Wittwer M."/>
        </authorList>
    </citation>
    <scope>NUCLEOTIDE SEQUENCE [LARGE SCALE GENOMIC DNA]</scope>
    <source>
        <strain evidence="10 11">ATCC 30894</strain>
    </source>
</reference>
<dbReference type="Pfam" id="PF00005">
    <property type="entry name" value="ABC_tran"/>
    <property type="match status" value="1"/>
</dbReference>
<dbReference type="EMBL" id="VFQX01000039">
    <property type="protein sequence ID" value="KAF0976325.1"/>
    <property type="molecule type" value="Genomic_DNA"/>
</dbReference>
<dbReference type="GO" id="GO:0140359">
    <property type="term" value="F:ABC-type transporter activity"/>
    <property type="evidence" value="ECO:0007669"/>
    <property type="project" value="InterPro"/>
</dbReference>
<evidence type="ECO:0000256" key="1">
    <source>
        <dbReference type="ARBA" id="ARBA00004141"/>
    </source>
</evidence>
<dbReference type="InterPro" id="IPR003439">
    <property type="entry name" value="ABC_transporter-like_ATP-bd"/>
</dbReference>
<feature type="transmembrane region" description="Helical" evidence="8">
    <location>
        <begin position="603"/>
        <end position="624"/>
    </location>
</feature>
<dbReference type="CDD" id="cd03213">
    <property type="entry name" value="ABCG_EPDR"/>
    <property type="match status" value="1"/>
</dbReference>
<dbReference type="InterPro" id="IPR013525">
    <property type="entry name" value="ABC2_TM"/>
</dbReference>
<accession>A0A6A5BSC2</accession>
<evidence type="ECO:0000256" key="3">
    <source>
        <dbReference type="ARBA" id="ARBA00022692"/>
    </source>
</evidence>
<keyword evidence="2" id="KW-0813">Transport</keyword>
<dbReference type="VEuPathDB" id="AmoebaDB:NF0086240"/>
<dbReference type="SMART" id="SM00382">
    <property type="entry name" value="AAA"/>
    <property type="match status" value="1"/>
</dbReference>
<dbReference type="VEuPathDB" id="AmoebaDB:NF0130510"/>
<keyword evidence="6 8" id="KW-1133">Transmembrane helix</keyword>
<dbReference type="GO" id="GO:0016020">
    <property type="term" value="C:membrane"/>
    <property type="evidence" value="ECO:0007669"/>
    <property type="project" value="UniProtKB-SubCell"/>
</dbReference>
<dbReference type="Proteomes" id="UP000444721">
    <property type="component" value="Unassembled WGS sequence"/>
</dbReference>
<dbReference type="InterPro" id="IPR027417">
    <property type="entry name" value="P-loop_NTPase"/>
</dbReference>
<dbReference type="InterPro" id="IPR043926">
    <property type="entry name" value="ABCG_dom"/>
</dbReference>
<feature type="transmembrane region" description="Helical" evidence="8">
    <location>
        <begin position="548"/>
        <end position="570"/>
    </location>
</feature>
<dbReference type="PROSITE" id="PS00211">
    <property type="entry name" value="ABC_TRANSPORTER_1"/>
    <property type="match status" value="1"/>
</dbReference>
<dbReference type="InterPro" id="IPR003593">
    <property type="entry name" value="AAA+_ATPase"/>
</dbReference>
<feature type="transmembrane region" description="Helical" evidence="8">
    <location>
        <begin position="663"/>
        <end position="688"/>
    </location>
</feature>
<keyword evidence="5" id="KW-0067">ATP-binding</keyword>
<dbReference type="Pfam" id="PF19055">
    <property type="entry name" value="ABC2_membrane_7"/>
    <property type="match status" value="1"/>
</dbReference>
<dbReference type="PANTHER" id="PTHR48041">
    <property type="entry name" value="ABC TRANSPORTER G FAMILY MEMBER 28"/>
    <property type="match status" value="1"/>
</dbReference>
<protein>
    <recommendedName>
        <fullName evidence="9">ABC transporter domain-containing protein</fullName>
    </recommendedName>
</protein>
<gene>
    <name evidence="10" type="ORF">FDP41_004631</name>
</gene>
<dbReference type="PROSITE" id="PS50893">
    <property type="entry name" value="ABC_TRANSPORTER_2"/>
    <property type="match status" value="1"/>
</dbReference>
<evidence type="ECO:0000313" key="11">
    <source>
        <dbReference type="Proteomes" id="UP000444721"/>
    </source>
</evidence>
<keyword evidence="4" id="KW-0547">Nucleotide-binding</keyword>
<dbReference type="PANTHER" id="PTHR48041:SF139">
    <property type="entry name" value="PROTEIN SCARLET"/>
    <property type="match status" value="1"/>
</dbReference>
<organism evidence="10 11">
    <name type="scientific">Naegleria fowleri</name>
    <name type="common">Brain eating amoeba</name>
    <dbReference type="NCBI Taxonomy" id="5763"/>
    <lineage>
        <taxon>Eukaryota</taxon>
        <taxon>Discoba</taxon>
        <taxon>Heterolobosea</taxon>
        <taxon>Tetramitia</taxon>
        <taxon>Eutetramitia</taxon>
        <taxon>Vahlkampfiidae</taxon>
        <taxon>Naegleria</taxon>
    </lineage>
</organism>
<evidence type="ECO:0000256" key="8">
    <source>
        <dbReference type="SAM" id="Phobius"/>
    </source>
</evidence>
<evidence type="ECO:0000256" key="7">
    <source>
        <dbReference type="ARBA" id="ARBA00023136"/>
    </source>
</evidence>
<dbReference type="GeneID" id="68111849"/>
<dbReference type="InterPro" id="IPR017871">
    <property type="entry name" value="ABC_transporter-like_CS"/>
</dbReference>
<dbReference type="SUPFAM" id="SSF52540">
    <property type="entry name" value="P-loop containing nucleoside triphosphate hydrolases"/>
    <property type="match status" value="1"/>
</dbReference>
<dbReference type="OMA" id="FMLQFPA"/>